<keyword evidence="1" id="KW-1133">Transmembrane helix</keyword>
<proteinExistence type="predicted"/>
<organism evidence="2 3">
    <name type="scientific">Colwellia asteriadis</name>
    <dbReference type="NCBI Taxonomy" id="517723"/>
    <lineage>
        <taxon>Bacteria</taxon>
        <taxon>Pseudomonadati</taxon>
        <taxon>Pseudomonadota</taxon>
        <taxon>Gammaproteobacteria</taxon>
        <taxon>Alteromonadales</taxon>
        <taxon>Colwelliaceae</taxon>
        <taxon>Colwellia</taxon>
    </lineage>
</organism>
<evidence type="ECO:0000313" key="2">
    <source>
        <dbReference type="EMBL" id="GAA0813210.1"/>
    </source>
</evidence>
<name>A0ABN1L4A6_9GAMM</name>
<keyword evidence="1" id="KW-0812">Transmembrane</keyword>
<comment type="caution">
    <text evidence="2">The sequence shown here is derived from an EMBL/GenBank/DDBJ whole genome shotgun (WGS) entry which is preliminary data.</text>
</comment>
<dbReference type="EMBL" id="BAAAFA010000002">
    <property type="protein sequence ID" value="GAA0813210.1"/>
    <property type="molecule type" value="Genomic_DNA"/>
</dbReference>
<keyword evidence="3" id="KW-1185">Reference proteome</keyword>
<gene>
    <name evidence="2" type="ORF">GCM10009111_08270</name>
</gene>
<dbReference type="Proteomes" id="UP001500021">
    <property type="component" value="Unassembled WGS sequence"/>
</dbReference>
<feature type="transmembrane region" description="Helical" evidence="1">
    <location>
        <begin position="80"/>
        <end position="98"/>
    </location>
</feature>
<accession>A0ABN1L4A6</accession>
<reference evidence="2 3" key="1">
    <citation type="journal article" date="2019" name="Int. J. Syst. Evol. Microbiol.">
        <title>The Global Catalogue of Microorganisms (GCM) 10K type strain sequencing project: providing services to taxonomists for standard genome sequencing and annotation.</title>
        <authorList>
            <consortium name="The Broad Institute Genomics Platform"/>
            <consortium name="The Broad Institute Genome Sequencing Center for Infectious Disease"/>
            <person name="Wu L."/>
            <person name="Ma J."/>
        </authorList>
    </citation>
    <scope>NUCLEOTIDE SEQUENCE [LARGE SCALE GENOMIC DNA]</scope>
    <source>
        <strain evidence="2 3">JCM 15608</strain>
    </source>
</reference>
<sequence>MYVIFNFFSGGNLEAKPIVDNTILEESNSKLRNFRLGRGMKKIEPLTEFSFEQNNGQLFTNPEYLSMGSMNMEYISKTSWAIPLTIAFCIGIALLISYPQTQKSFALYWGGRDKFIYWLMASLPNKSQIHRKHVCLYSF</sequence>
<evidence type="ECO:0000313" key="3">
    <source>
        <dbReference type="Proteomes" id="UP001500021"/>
    </source>
</evidence>
<evidence type="ECO:0000256" key="1">
    <source>
        <dbReference type="SAM" id="Phobius"/>
    </source>
</evidence>
<keyword evidence="1" id="KW-0472">Membrane</keyword>
<protein>
    <submittedName>
        <fullName evidence="2">Uncharacterized protein</fullName>
    </submittedName>
</protein>